<accession>A0A5D0UJ36</accession>
<dbReference type="OrthoDB" id="3473322at2"/>
<sequence length="210" mass="22420">MTTHAQPGSIYSPDPHDSAPGGLLLRARLTGIAVAAGATTWISALLYTGNRMKEEVIPVEIWGSMAFMLGALSLVALVLSTNATGRRKGRYIAKVELVLMAAAVVWCPLVIAYPDDTPAWVIPFDMCWPLSMIGMFVIGVAVVRVGRFRGLLRWQFLLCGLWLLVAGVGQGVLGDDGGSYPGTVWLGLSYGVLGLRLAVTPRVVLPAADR</sequence>
<evidence type="ECO:0000313" key="3">
    <source>
        <dbReference type="Proteomes" id="UP000322634"/>
    </source>
</evidence>
<dbReference type="RefSeq" id="WP_148348765.1">
    <property type="nucleotide sequence ID" value="NZ_JBHSBF010000003.1"/>
</dbReference>
<feature type="transmembrane region" description="Helical" evidence="1">
    <location>
        <begin position="154"/>
        <end position="173"/>
    </location>
</feature>
<feature type="transmembrane region" description="Helical" evidence="1">
    <location>
        <begin position="29"/>
        <end position="49"/>
    </location>
</feature>
<comment type="caution">
    <text evidence="2">The sequence shown here is derived from an EMBL/GenBank/DDBJ whole genome shotgun (WGS) entry which is preliminary data.</text>
</comment>
<feature type="transmembrane region" description="Helical" evidence="1">
    <location>
        <begin position="91"/>
        <end position="113"/>
    </location>
</feature>
<dbReference type="AlphaFoldDB" id="A0A5D0UJ36"/>
<feature type="transmembrane region" description="Helical" evidence="1">
    <location>
        <begin position="61"/>
        <end position="79"/>
    </location>
</feature>
<proteinExistence type="predicted"/>
<keyword evidence="1" id="KW-0812">Transmembrane</keyword>
<feature type="transmembrane region" description="Helical" evidence="1">
    <location>
        <begin position="119"/>
        <end position="142"/>
    </location>
</feature>
<keyword evidence="1" id="KW-0472">Membrane</keyword>
<keyword evidence="1" id="KW-1133">Transmembrane helix</keyword>
<dbReference type="Proteomes" id="UP000322634">
    <property type="component" value="Unassembled WGS sequence"/>
</dbReference>
<dbReference type="EMBL" id="VSFF01000002">
    <property type="protein sequence ID" value="TYC17623.1"/>
    <property type="molecule type" value="Genomic_DNA"/>
</dbReference>
<protein>
    <submittedName>
        <fullName evidence="2">Uncharacterized protein</fullName>
    </submittedName>
</protein>
<reference evidence="2 3" key="1">
    <citation type="submission" date="2019-08" db="EMBL/GenBank/DDBJ databases">
        <title>Actinomadura sp. nov. CYP1-5 isolated from mountain soil.</title>
        <authorList>
            <person name="Songsumanus A."/>
            <person name="Kuncharoen N."/>
            <person name="Kudo T."/>
            <person name="Yuki M."/>
            <person name="Igarashi Y."/>
            <person name="Tanasupawat S."/>
        </authorList>
    </citation>
    <scope>NUCLEOTIDE SEQUENCE [LARGE SCALE GENOMIC DNA]</scope>
    <source>
        <strain evidence="2 3">GKU157</strain>
    </source>
</reference>
<name>A0A5D0UJ36_9ACTN</name>
<organism evidence="2 3">
    <name type="scientific">Actinomadura syzygii</name>
    <dbReference type="NCBI Taxonomy" id="1427538"/>
    <lineage>
        <taxon>Bacteria</taxon>
        <taxon>Bacillati</taxon>
        <taxon>Actinomycetota</taxon>
        <taxon>Actinomycetes</taxon>
        <taxon>Streptosporangiales</taxon>
        <taxon>Thermomonosporaceae</taxon>
        <taxon>Actinomadura</taxon>
    </lineage>
</organism>
<evidence type="ECO:0000256" key="1">
    <source>
        <dbReference type="SAM" id="Phobius"/>
    </source>
</evidence>
<evidence type="ECO:0000313" key="2">
    <source>
        <dbReference type="EMBL" id="TYC17623.1"/>
    </source>
</evidence>
<feature type="transmembrane region" description="Helical" evidence="1">
    <location>
        <begin position="185"/>
        <end position="205"/>
    </location>
</feature>
<keyword evidence="3" id="KW-1185">Reference proteome</keyword>
<gene>
    <name evidence="2" type="ORF">FXF65_06455</name>
</gene>